<reference evidence="1 2" key="1">
    <citation type="journal article" date="2004" name="Proc. Natl. Acad. Sci. U.S.A.">
        <title>The complete genomic sequence of Nocardia farcinica IFM 10152.</title>
        <authorList>
            <person name="Ishikawa J."/>
            <person name="Yamashita A."/>
            <person name="Mikami Y."/>
            <person name="Hoshino Y."/>
            <person name="Kurita H."/>
            <person name="Hotta K."/>
            <person name="Shiba T."/>
            <person name="Hattori M."/>
        </authorList>
    </citation>
    <scope>NUCLEOTIDE SEQUENCE [LARGE SCALE GENOMIC DNA]</scope>
    <source>
        <strain evidence="1 2">IFM 10152</strain>
        <plasmid evidence="2">Plasmid pNF2</plasmid>
    </source>
</reference>
<dbReference type="AlphaFoldDB" id="Q5YM83"/>
<accession>Q5YM83</accession>
<geneLocation type="plasmid" evidence="1 2">
    <name>pNF2</name>
</geneLocation>
<keyword evidence="2" id="KW-1185">Reference proteome</keyword>
<name>Q5YM83_NOCFA</name>
<organism evidence="1 2">
    <name type="scientific">Nocardia farcinica (strain IFM 10152)</name>
    <dbReference type="NCBI Taxonomy" id="247156"/>
    <lineage>
        <taxon>Bacteria</taxon>
        <taxon>Bacillati</taxon>
        <taxon>Actinomycetota</taxon>
        <taxon>Actinomycetes</taxon>
        <taxon>Mycobacteriales</taxon>
        <taxon>Nocardiaceae</taxon>
        <taxon>Nocardia</taxon>
    </lineage>
</organism>
<evidence type="ECO:0000313" key="2">
    <source>
        <dbReference type="Proteomes" id="UP000006820"/>
    </source>
</evidence>
<dbReference type="EMBL" id="AP006620">
    <property type="protein sequence ID" value="BAD60708.1"/>
    <property type="molecule type" value="Genomic_DNA"/>
</dbReference>
<evidence type="ECO:0000313" key="1">
    <source>
        <dbReference type="EMBL" id="BAD60708.1"/>
    </source>
</evidence>
<dbReference type="KEGG" id="nfa:PNF2_230"/>
<dbReference type="HOGENOM" id="CLU_3254781_0_0_11"/>
<dbReference type="Proteomes" id="UP000006820">
    <property type="component" value="Plasmid pNF2"/>
</dbReference>
<protein>
    <submittedName>
        <fullName evidence="1">Uncharacterized protein</fullName>
    </submittedName>
</protein>
<keyword evidence="1" id="KW-0614">Plasmid</keyword>
<sequence length="42" mass="4661">MVSCQTPSRWAVPLLAEDLLTSATHHLRLRTRGCAVLCRIPS</sequence>
<gene>
    <name evidence="1" type="ordered locus">PNF2_230</name>
</gene>
<proteinExistence type="predicted"/>